<dbReference type="Proteomes" id="UP000027982">
    <property type="component" value="Chromosome"/>
</dbReference>
<dbReference type="OrthoDB" id="5772771at2"/>
<dbReference type="InterPro" id="IPR007367">
    <property type="entry name" value="DUF433"/>
</dbReference>
<organism evidence="1 2">
    <name type="scientific">Fimbriimonas ginsengisoli Gsoil 348</name>
    <dbReference type="NCBI Taxonomy" id="661478"/>
    <lineage>
        <taxon>Bacteria</taxon>
        <taxon>Bacillati</taxon>
        <taxon>Armatimonadota</taxon>
        <taxon>Fimbriimonadia</taxon>
        <taxon>Fimbriimonadales</taxon>
        <taxon>Fimbriimonadaceae</taxon>
        <taxon>Fimbriimonas</taxon>
    </lineage>
</organism>
<name>A0A068NUJ9_FIMGI</name>
<dbReference type="SUPFAM" id="SSF46689">
    <property type="entry name" value="Homeodomain-like"/>
    <property type="match status" value="1"/>
</dbReference>
<evidence type="ECO:0000313" key="2">
    <source>
        <dbReference type="Proteomes" id="UP000027982"/>
    </source>
</evidence>
<accession>A0A068NUJ9</accession>
<evidence type="ECO:0000313" key="1">
    <source>
        <dbReference type="EMBL" id="AIE87208.1"/>
    </source>
</evidence>
<dbReference type="EMBL" id="CP007139">
    <property type="protein sequence ID" value="AIE87208.1"/>
    <property type="molecule type" value="Genomic_DNA"/>
</dbReference>
<dbReference type="InterPro" id="IPR036388">
    <property type="entry name" value="WH-like_DNA-bd_sf"/>
</dbReference>
<evidence type="ECO:0008006" key="3">
    <source>
        <dbReference type="Google" id="ProtNLM"/>
    </source>
</evidence>
<dbReference type="STRING" id="661478.OP10G_3840"/>
<dbReference type="Pfam" id="PF04255">
    <property type="entry name" value="DUF433"/>
    <property type="match status" value="1"/>
</dbReference>
<proteinExistence type="predicted"/>
<dbReference type="KEGG" id="fgi:OP10G_3840"/>
<keyword evidence="2" id="KW-1185">Reference proteome</keyword>
<dbReference type="InterPro" id="IPR009057">
    <property type="entry name" value="Homeodomain-like_sf"/>
</dbReference>
<sequence length="114" mass="12858">MNSGEFVPKPIPNPIEQIRDTLKVAGSRMPLGLIVDRFRNGASPEEIHLAFPSLSLETIYRALAAYLHDQHVIDPILLREADEEEKLVGDAVREQRANGFRETLIARLEQKRSA</sequence>
<dbReference type="RefSeq" id="WP_025228875.1">
    <property type="nucleotide sequence ID" value="NZ_CP007139.1"/>
</dbReference>
<dbReference type="Gene3D" id="1.10.10.10">
    <property type="entry name" value="Winged helix-like DNA-binding domain superfamily/Winged helix DNA-binding domain"/>
    <property type="match status" value="1"/>
</dbReference>
<reference evidence="1 2" key="1">
    <citation type="journal article" date="2014" name="PLoS ONE">
        <title>The first complete genome sequence of the class fimbriimonadia in the phylum armatimonadetes.</title>
        <authorList>
            <person name="Hu Z.Y."/>
            <person name="Wang Y.Z."/>
            <person name="Im W.T."/>
            <person name="Wang S.Y."/>
            <person name="Zhao G.P."/>
            <person name="Zheng H.J."/>
            <person name="Quan Z.X."/>
        </authorList>
    </citation>
    <scope>NUCLEOTIDE SEQUENCE [LARGE SCALE GENOMIC DNA]</scope>
    <source>
        <strain evidence="1">Gsoil 348</strain>
    </source>
</reference>
<gene>
    <name evidence="1" type="ORF">OP10G_3840</name>
</gene>
<dbReference type="HOGENOM" id="CLU_2117408_0_0_0"/>
<dbReference type="AlphaFoldDB" id="A0A068NUJ9"/>
<protein>
    <recommendedName>
        <fullName evidence="3">DUF433 domain-containing protein</fullName>
    </recommendedName>
</protein>